<keyword evidence="2" id="KW-1185">Reference proteome</keyword>
<name>A0A1H3GC98_EUBBA</name>
<accession>A0A1H3GC98</accession>
<dbReference type="InterPro" id="IPR029063">
    <property type="entry name" value="SAM-dependent_MTases_sf"/>
</dbReference>
<keyword evidence="1" id="KW-0489">Methyltransferase</keyword>
<proteinExistence type="predicted"/>
<dbReference type="Gene3D" id="3.40.50.150">
    <property type="entry name" value="Vaccinia Virus protein VP39"/>
    <property type="match status" value="1"/>
</dbReference>
<dbReference type="InterPro" id="IPR006901">
    <property type="entry name" value="TrmK"/>
</dbReference>
<dbReference type="PANTHER" id="PTHR38451">
    <property type="entry name" value="TRNA (ADENINE(22)-N(1))-METHYLTRANSFERASE"/>
    <property type="match status" value="1"/>
</dbReference>
<organism evidence="1 2">
    <name type="scientific">Eubacterium barkeri</name>
    <name type="common">Clostridium barkeri</name>
    <dbReference type="NCBI Taxonomy" id="1528"/>
    <lineage>
        <taxon>Bacteria</taxon>
        <taxon>Bacillati</taxon>
        <taxon>Bacillota</taxon>
        <taxon>Clostridia</taxon>
        <taxon>Eubacteriales</taxon>
        <taxon>Eubacteriaceae</taxon>
        <taxon>Eubacterium</taxon>
    </lineage>
</organism>
<evidence type="ECO:0000313" key="1">
    <source>
        <dbReference type="EMBL" id="SDY00906.1"/>
    </source>
</evidence>
<dbReference type="STRING" id="1528.SAMN04488579_11362"/>
<dbReference type="GO" id="GO:0032259">
    <property type="term" value="P:methylation"/>
    <property type="evidence" value="ECO:0007669"/>
    <property type="project" value="UniProtKB-KW"/>
</dbReference>
<dbReference type="OrthoDB" id="5881184at2"/>
<keyword evidence="1" id="KW-0808">Transferase</keyword>
<sequence>MLSPRLQMLYHCTPCGTVVADIGTDHGYLVTALVQKGKCPRAIASDIHPKPLSKAQQRIALLGLDGHVDTRLGPGLSVLSPGECQTVIVAGMGGYMIRDMLAADEKIARSVDTFILQPMNNVPKLRRYLWENNYVIQDEVLVQEEDRIYEIIVANQGQMAPLKGIDDVLGYAPARHTETLVFARFLQEKITAVRRTLSELSGKETPGAMVRQQECEALLQALLEVENGIKGK</sequence>
<dbReference type="PIRSF" id="PIRSF018637">
    <property type="entry name" value="TrmK"/>
    <property type="match status" value="1"/>
</dbReference>
<dbReference type="PANTHER" id="PTHR38451:SF1">
    <property type="entry name" value="TRNA (ADENINE(22)-N(1))-METHYLTRANSFERASE"/>
    <property type="match status" value="1"/>
</dbReference>
<reference evidence="2" key="1">
    <citation type="submission" date="2016-10" db="EMBL/GenBank/DDBJ databases">
        <authorList>
            <person name="Varghese N."/>
            <person name="Submissions S."/>
        </authorList>
    </citation>
    <scope>NUCLEOTIDE SEQUENCE [LARGE SCALE GENOMIC DNA]</scope>
    <source>
        <strain evidence="2">VPI 5359</strain>
    </source>
</reference>
<dbReference type="RefSeq" id="WP_090245549.1">
    <property type="nucleotide sequence ID" value="NZ_FNOU01000013.1"/>
</dbReference>
<gene>
    <name evidence="1" type="ORF">SAMN04488579_11362</name>
</gene>
<dbReference type="GO" id="GO:0160105">
    <property type="term" value="F:tRNA (adenine(22)-N1)-methyltransferase activity"/>
    <property type="evidence" value="ECO:0007669"/>
    <property type="project" value="InterPro"/>
</dbReference>
<dbReference type="Pfam" id="PF12847">
    <property type="entry name" value="Methyltransf_18"/>
    <property type="match status" value="1"/>
</dbReference>
<evidence type="ECO:0000313" key="2">
    <source>
        <dbReference type="Proteomes" id="UP000199652"/>
    </source>
</evidence>
<dbReference type="Proteomes" id="UP000199652">
    <property type="component" value="Unassembled WGS sequence"/>
</dbReference>
<dbReference type="EMBL" id="FNOU01000013">
    <property type="protein sequence ID" value="SDY00906.1"/>
    <property type="molecule type" value="Genomic_DNA"/>
</dbReference>
<dbReference type="AlphaFoldDB" id="A0A1H3GC98"/>
<protein>
    <submittedName>
        <fullName evidence="1">tRNA (Adenine22-N1)-methyltransferase</fullName>
    </submittedName>
</protein>
<dbReference type="SUPFAM" id="SSF53335">
    <property type="entry name" value="S-adenosyl-L-methionine-dependent methyltransferases"/>
    <property type="match status" value="1"/>
</dbReference>